<evidence type="ECO:0000313" key="4">
    <source>
        <dbReference type="Proteomes" id="UP001205603"/>
    </source>
</evidence>
<protein>
    <submittedName>
        <fullName evidence="3">Plasmid pRiA4b ORF-3 family protein</fullName>
    </submittedName>
</protein>
<comment type="caution">
    <text evidence="3">The sequence shown here is derived from an EMBL/GenBank/DDBJ whole genome shotgun (WGS) entry which is preliminary data.</text>
</comment>
<dbReference type="InterPro" id="IPR012912">
    <property type="entry name" value="Plasmid_pRiA4b_Orf3-like"/>
</dbReference>
<reference evidence="3 4" key="1">
    <citation type="submission" date="2022-07" db="EMBL/GenBank/DDBJ databases">
        <title>Fecal culturing of patients with breast cancer.</title>
        <authorList>
            <person name="Teng N.M.Y."/>
            <person name="Kiu R."/>
            <person name="Evans R."/>
            <person name="Baker D.J."/>
            <person name="Zenner C."/>
            <person name="Robinson S.D."/>
            <person name="Hall L.J."/>
        </authorList>
    </citation>
    <scope>NUCLEOTIDE SEQUENCE [LARGE SCALE GENOMIC DNA]</scope>
    <source>
        <strain evidence="3 4">LH1063</strain>
    </source>
</reference>
<accession>A0ABT1MEP4</accession>
<feature type="region of interest" description="Disordered" evidence="1">
    <location>
        <begin position="147"/>
        <end position="188"/>
    </location>
</feature>
<evidence type="ECO:0000313" key="3">
    <source>
        <dbReference type="EMBL" id="MCP9611095.1"/>
    </source>
</evidence>
<organism evidence="3 4">
    <name type="scientific">Coprobacter tertius</name>
    <dbReference type="NCBI Taxonomy" id="2944915"/>
    <lineage>
        <taxon>Bacteria</taxon>
        <taxon>Pseudomonadati</taxon>
        <taxon>Bacteroidota</taxon>
        <taxon>Bacteroidia</taxon>
        <taxon>Bacteroidales</taxon>
        <taxon>Barnesiellaceae</taxon>
        <taxon>Coprobacter</taxon>
    </lineage>
</organism>
<evidence type="ECO:0000259" key="2">
    <source>
        <dbReference type="Pfam" id="PF07929"/>
    </source>
</evidence>
<dbReference type="Gene3D" id="3.10.290.30">
    <property type="entry name" value="MM3350-like"/>
    <property type="match status" value="1"/>
</dbReference>
<dbReference type="RefSeq" id="WP_255025750.1">
    <property type="nucleotide sequence ID" value="NZ_JANDHW010000002.1"/>
</dbReference>
<dbReference type="InterPro" id="IPR024047">
    <property type="entry name" value="MM3350-like_sf"/>
</dbReference>
<sequence length="188" mass="21761">MIYKFLLISDEVDNFAREISIDSEATFLDLHNAILDSVNFTKDQITSFFICEDDWEKKTEITLMEMDTSYEDDSWVMEDTRLNELLEDEKQRLLYIFDNMNERAFFMELREIIPGKNLEKPVCTKSIGNPPQQITVPEDFDKPAAAGDTGFGEDFYGDETFDPSELDEEGFNDLDMSEGASFGEDNRF</sequence>
<dbReference type="Proteomes" id="UP001205603">
    <property type="component" value="Unassembled WGS sequence"/>
</dbReference>
<dbReference type="EMBL" id="JANDHW010000002">
    <property type="protein sequence ID" value="MCP9611095.1"/>
    <property type="molecule type" value="Genomic_DNA"/>
</dbReference>
<dbReference type="Pfam" id="PF07929">
    <property type="entry name" value="PRiA4_ORF3"/>
    <property type="match status" value="1"/>
</dbReference>
<keyword evidence="4" id="KW-1185">Reference proteome</keyword>
<feature type="compositionally biased region" description="Acidic residues" evidence="1">
    <location>
        <begin position="155"/>
        <end position="176"/>
    </location>
</feature>
<evidence type="ECO:0000256" key="1">
    <source>
        <dbReference type="SAM" id="MobiDB-lite"/>
    </source>
</evidence>
<name>A0ABT1MEP4_9BACT</name>
<feature type="domain" description="Plasmid pRiA4b Orf3-like" evidence="2">
    <location>
        <begin position="11"/>
        <end position="133"/>
    </location>
</feature>
<gene>
    <name evidence="3" type="ORF">NMU02_03185</name>
</gene>
<dbReference type="SUPFAM" id="SSF159941">
    <property type="entry name" value="MM3350-like"/>
    <property type="match status" value="1"/>
</dbReference>
<proteinExistence type="predicted"/>